<evidence type="ECO:0000256" key="1">
    <source>
        <dbReference type="SAM" id="MobiDB-lite"/>
    </source>
</evidence>
<keyword evidence="3" id="KW-1185">Reference proteome</keyword>
<reference evidence="2 3" key="1">
    <citation type="journal article" date="2015" name="Genome Biol.">
        <title>Comparative genomics of Steinernema reveals deeply conserved gene regulatory networks.</title>
        <authorList>
            <person name="Dillman A.R."/>
            <person name="Macchietto M."/>
            <person name="Porter C.F."/>
            <person name="Rogers A."/>
            <person name="Williams B."/>
            <person name="Antoshechkin I."/>
            <person name="Lee M.M."/>
            <person name="Goodwin Z."/>
            <person name="Lu X."/>
            <person name="Lewis E.E."/>
            <person name="Goodrich-Blair H."/>
            <person name="Stock S.P."/>
            <person name="Adams B.J."/>
            <person name="Sternberg P.W."/>
            <person name="Mortazavi A."/>
        </authorList>
    </citation>
    <scope>NUCLEOTIDE SEQUENCE [LARGE SCALE GENOMIC DNA]</scope>
    <source>
        <strain evidence="2 3">ALL</strain>
    </source>
</reference>
<evidence type="ECO:0000313" key="3">
    <source>
        <dbReference type="Proteomes" id="UP000298663"/>
    </source>
</evidence>
<dbReference type="AlphaFoldDB" id="A0A4U5LTL0"/>
<sequence>MNVCLAVFTTTVAILALGLLIYVLITNNVHAAASVTKDVEKPHNNLIYKPKSGDEVIDIEKEGLPRMRSERSLKPNALTKCATEARLLVHHTRNISSMKYHSPSTSRPSKSKPHPESSKLNTTTPSKIPKNPSTQKSPSQNPQLHLNRPPRSNLRS</sequence>
<name>A0A4U5LTL0_STECR</name>
<protein>
    <submittedName>
        <fullName evidence="2">Uncharacterized protein</fullName>
    </submittedName>
</protein>
<evidence type="ECO:0000313" key="2">
    <source>
        <dbReference type="EMBL" id="TKR59417.1"/>
    </source>
</evidence>
<organism evidence="2 3">
    <name type="scientific">Steinernema carpocapsae</name>
    <name type="common">Entomopathogenic nematode</name>
    <dbReference type="NCBI Taxonomy" id="34508"/>
    <lineage>
        <taxon>Eukaryota</taxon>
        <taxon>Metazoa</taxon>
        <taxon>Ecdysozoa</taxon>
        <taxon>Nematoda</taxon>
        <taxon>Chromadorea</taxon>
        <taxon>Rhabditida</taxon>
        <taxon>Tylenchina</taxon>
        <taxon>Panagrolaimomorpha</taxon>
        <taxon>Strongyloidoidea</taxon>
        <taxon>Steinernematidae</taxon>
        <taxon>Steinernema</taxon>
    </lineage>
</organism>
<dbReference type="EMBL" id="AZBU02000012">
    <property type="protein sequence ID" value="TKR59417.1"/>
    <property type="molecule type" value="Genomic_DNA"/>
</dbReference>
<dbReference type="OrthoDB" id="10518919at2759"/>
<proteinExistence type="predicted"/>
<gene>
    <name evidence="2" type="ORF">L596_029089</name>
</gene>
<feature type="compositionally biased region" description="Polar residues" evidence="1">
    <location>
        <begin position="120"/>
        <end position="144"/>
    </location>
</feature>
<accession>A0A4U5LTL0</accession>
<dbReference type="Proteomes" id="UP000298663">
    <property type="component" value="Unassembled WGS sequence"/>
</dbReference>
<reference evidence="2 3" key="2">
    <citation type="journal article" date="2019" name="G3 (Bethesda)">
        <title>Hybrid Assembly of the Genome of the Entomopathogenic Nematode Steinernema carpocapsae Identifies the X-Chromosome.</title>
        <authorList>
            <person name="Serra L."/>
            <person name="Macchietto M."/>
            <person name="Macias-Munoz A."/>
            <person name="McGill C.J."/>
            <person name="Rodriguez I.M."/>
            <person name="Rodriguez B."/>
            <person name="Murad R."/>
            <person name="Mortazavi A."/>
        </authorList>
    </citation>
    <scope>NUCLEOTIDE SEQUENCE [LARGE SCALE GENOMIC DNA]</scope>
    <source>
        <strain evidence="2 3">ALL</strain>
    </source>
</reference>
<feature type="region of interest" description="Disordered" evidence="1">
    <location>
        <begin position="92"/>
        <end position="156"/>
    </location>
</feature>
<comment type="caution">
    <text evidence="2">The sequence shown here is derived from an EMBL/GenBank/DDBJ whole genome shotgun (WGS) entry which is preliminary data.</text>
</comment>